<evidence type="ECO:0000256" key="6">
    <source>
        <dbReference type="ARBA" id="ARBA00022826"/>
    </source>
</evidence>
<comment type="caution">
    <text evidence="14">The sequence shown here is derived from an EMBL/GenBank/DDBJ whole genome shotgun (WGS) entry which is preliminary data.</text>
</comment>
<evidence type="ECO:0000256" key="2">
    <source>
        <dbReference type="ARBA" id="ARBA00006920"/>
    </source>
</evidence>
<dbReference type="GO" id="GO:0016020">
    <property type="term" value="C:membrane"/>
    <property type="evidence" value="ECO:0007669"/>
    <property type="project" value="UniProtKB-SubCell"/>
</dbReference>
<keyword evidence="11" id="KW-0407">Ion channel</keyword>
<feature type="transmembrane region" description="Helical" evidence="13">
    <location>
        <begin position="249"/>
        <end position="269"/>
    </location>
</feature>
<keyword evidence="6" id="KW-0631">Potassium channel</keyword>
<feature type="transmembrane region" description="Helical" evidence="13">
    <location>
        <begin position="290"/>
        <end position="320"/>
    </location>
</feature>
<keyword evidence="15" id="KW-1185">Reference proteome</keyword>
<evidence type="ECO:0000256" key="7">
    <source>
        <dbReference type="ARBA" id="ARBA00022958"/>
    </source>
</evidence>
<evidence type="ECO:0000256" key="11">
    <source>
        <dbReference type="ARBA" id="ARBA00023303"/>
    </source>
</evidence>
<dbReference type="PANTHER" id="PTHR31462:SF5">
    <property type="entry name" value="ENDOSOMAL_LYSOSOMAL PROTON CHANNEL TMEM175"/>
    <property type="match status" value="1"/>
</dbReference>
<protein>
    <submittedName>
        <fullName evidence="14">DUF1211 domain-containing protein</fullName>
    </submittedName>
</protein>
<dbReference type="Proteomes" id="UP000279275">
    <property type="component" value="Unassembled WGS sequence"/>
</dbReference>
<dbReference type="AlphaFoldDB" id="A0A3M2L0F7"/>
<evidence type="ECO:0000313" key="14">
    <source>
        <dbReference type="EMBL" id="RMI30200.1"/>
    </source>
</evidence>
<keyword evidence="9" id="KW-0406">Ion transport</keyword>
<comment type="subcellular location">
    <subcellularLocation>
        <location evidence="1">Membrane</location>
        <topology evidence="1">Multi-pass membrane protein</topology>
    </subcellularLocation>
</comment>
<evidence type="ECO:0000256" key="1">
    <source>
        <dbReference type="ARBA" id="ARBA00004141"/>
    </source>
</evidence>
<keyword evidence="8 13" id="KW-1133">Transmembrane helix</keyword>
<keyword evidence="7" id="KW-0630">Potassium</keyword>
<keyword evidence="5 13" id="KW-0812">Transmembrane</keyword>
<evidence type="ECO:0000256" key="10">
    <source>
        <dbReference type="ARBA" id="ARBA00023136"/>
    </source>
</evidence>
<name>A0A3M2L0F7_9NOCA</name>
<evidence type="ECO:0000256" key="12">
    <source>
        <dbReference type="ARBA" id="ARBA00034430"/>
    </source>
</evidence>
<proteinExistence type="inferred from homology"/>
<evidence type="ECO:0000313" key="15">
    <source>
        <dbReference type="Proteomes" id="UP000279275"/>
    </source>
</evidence>
<keyword evidence="10 13" id="KW-0472">Membrane</keyword>
<dbReference type="GO" id="GO:0005267">
    <property type="term" value="F:potassium channel activity"/>
    <property type="evidence" value="ECO:0007669"/>
    <property type="project" value="UniProtKB-KW"/>
</dbReference>
<evidence type="ECO:0000256" key="13">
    <source>
        <dbReference type="SAM" id="Phobius"/>
    </source>
</evidence>
<evidence type="ECO:0000256" key="5">
    <source>
        <dbReference type="ARBA" id="ARBA00022692"/>
    </source>
</evidence>
<evidence type="ECO:0000256" key="8">
    <source>
        <dbReference type="ARBA" id="ARBA00022989"/>
    </source>
</evidence>
<evidence type="ECO:0000256" key="3">
    <source>
        <dbReference type="ARBA" id="ARBA00022448"/>
    </source>
</evidence>
<comment type="catalytic activity">
    <reaction evidence="12">
        <text>K(+)(in) = K(+)(out)</text>
        <dbReference type="Rhea" id="RHEA:29463"/>
        <dbReference type="ChEBI" id="CHEBI:29103"/>
    </reaction>
</comment>
<dbReference type="Pfam" id="PF06736">
    <property type="entry name" value="TMEM175"/>
    <property type="match status" value="1"/>
</dbReference>
<reference evidence="14 15" key="1">
    <citation type="submission" date="2018-10" db="EMBL/GenBank/DDBJ databases">
        <title>Isolation from cow dung.</title>
        <authorList>
            <person name="Ling L."/>
        </authorList>
    </citation>
    <scope>NUCLEOTIDE SEQUENCE [LARGE SCALE GENOMIC DNA]</scope>
    <source>
        <strain evidence="14 15">NEAU-LL90</strain>
    </source>
</reference>
<dbReference type="InterPro" id="IPR010617">
    <property type="entry name" value="TMEM175-like"/>
</dbReference>
<evidence type="ECO:0000256" key="4">
    <source>
        <dbReference type="ARBA" id="ARBA00022538"/>
    </source>
</evidence>
<comment type="similarity">
    <text evidence="2">Belongs to the TMEM175 family.</text>
</comment>
<keyword evidence="4" id="KW-0633">Potassium transport</keyword>
<dbReference type="EMBL" id="RFFH01000011">
    <property type="protein sequence ID" value="RMI30200.1"/>
    <property type="molecule type" value="Genomic_DNA"/>
</dbReference>
<evidence type="ECO:0000256" key="9">
    <source>
        <dbReference type="ARBA" id="ARBA00023065"/>
    </source>
</evidence>
<feature type="transmembrane region" description="Helical" evidence="13">
    <location>
        <begin position="174"/>
        <end position="196"/>
    </location>
</feature>
<keyword evidence="3" id="KW-0813">Transport</keyword>
<gene>
    <name evidence="14" type="ORF">EBN03_22685</name>
</gene>
<sequence>MPSRWFTCSGTSSWNGVSWASQIPSHARANPLIQRRETGGSGAVVAAVAPMGSITLCSSCAAAVPTHPLSWSLVQVSAVAVTCPEKGRVRLARAFSTTFALARRAVRSPVQCQRAPDNAPMQYPDSVTADLEARPADTTRVETFSDGVMAIAITLLVLEIRLPDTGTGDLFHQLVALWPSYLAYAGSFLTIGVLWLCHHRFFGRIRRMDGLLHTGNLLLLLAVAFLPFPTAVLAHHLEDGGWNARVATAFYGVIGALQAATWFVMWVALRRNPDLLEPGFDAEYARREAMQAIIGFVAFDAIAAIGLLVPVLALVLYLAAVLGYGYSSTRTRVFSRG</sequence>
<organism evidence="14 15">
    <name type="scientific">Nocardia stercoris</name>
    <dbReference type="NCBI Taxonomy" id="2483361"/>
    <lineage>
        <taxon>Bacteria</taxon>
        <taxon>Bacillati</taxon>
        <taxon>Actinomycetota</taxon>
        <taxon>Actinomycetes</taxon>
        <taxon>Mycobacteriales</taxon>
        <taxon>Nocardiaceae</taxon>
        <taxon>Nocardia</taxon>
    </lineage>
</organism>
<dbReference type="PANTHER" id="PTHR31462">
    <property type="entry name" value="ENDOSOMAL/LYSOSOMAL POTASSIUM CHANNEL TMEM175"/>
    <property type="match status" value="1"/>
</dbReference>
<feature type="transmembrane region" description="Helical" evidence="13">
    <location>
        <begin position="217"/>
        <end position="237"/>
    </location>
</feature>
<dbReference type="GO" id="GO:0015252">
    <property type="term" value="F:proton channel activity"/>
    <property type="evidence" value="ECO:0007669"/>
    <property type="project" value="InterPro"/>
</dbReference>
<accession>A0A3M2L0F7</accession>